<proteinExistence type="predicted"/>
<sequence length="110" mass="12267">MLDELRVAGALLRLALDRYLNTCLAIKCSSVEYPGLVGQPQLAYSTSRIVLDEVTLLAEHETKLRESKVAILQAINPRPDVVPVSKLPVDILVRVFEQLTKEEYGHAIKL</sequence>
<dbReference type="AlphaFoldDB" id="A0A8H3D828"/>
<dbReference type="Proteomes" id="UP000663843">
    <property type="component" value="Unassembled WGS sequence"/>
</dbReference>
<gene>
    <name evidence="1" type="ORF">RDB_LOCUS162642</name>
</gene>
<organism evidence="1 2">
    <name type="scientific">Rhizoctonia solani</name>
    <dbReference type="NCBI Taxonomy" id="456999"/>
    <lineage>
        <taxon>Eukaryota</taxon>
        <taxon>Fungi</taxon>
        <taxon>Dikarya</taxon>
        <taxon>Basidiomycota</taxon>
        <taxon>Agaricomycotina</taxon>
        <taxon>Agaricomycetes</taxon>
        <taxon>Cantharellales</taxon>
        <taxon>Ceratobasidiaceae</taxon>
        <taxon>Rhizoctonia</taxon>
    </lineage>
</organism>
<reference evidence="1" key="1">
    <citation type="submission" date="2021-01" db="EMBL/GenBank/DDBJ databases">
        <authorList>
            <person name="Kaushik A."/>
        </authorList>
    </citation>
    <scope>NUCLEOTIDE SEQUENCE</scope>
    <source>
        <strain evidence="1">AG2-2IIIB</strain>
    </source>
</reference>
<protein>
    <submittedName>
        <fullName evidence="1">Uncharacterized protein</fullName>
    </submittedName>
</protein>
<accession>A0A8H3D828</accession>
<dbReference type="EMBL" id="CAJMWT010006663">
    <property type="protein sequence ID" value="CAE6518740.1"/>
    <property type="molecule type" value="Genomic_DNA"/>
</dbReference>
<evidence type="ECO:0000313" key="1">
    <source>
        <dbReference type="EMBL" id="CAE6518740.1"/>
    </source>
</evidence>
<comment type="caution">
    <text evidence="1">The sequence shown here is derived from an EMBL/GenBank/DDBJ whole genome shotgun (WGS) entry which is preliminary data.</text>
</comment>
<name>A0A8H3D828_9AGAM</name>
<evidence type="ECO:0000313" key="2">
    <source>
        <dbReference type="Proteomes" id="UP000663843"/>
    </source>
</evidence>